<dbReference type="Proteomes" id="UP000053263">
    <property type="component" value="Unassembled WGS sequence"/>
</dbReference>
<organism evidence="3 4">
    <name type="scientific">Plicaturopsis crispa FD-325 SS-3</name>
    <dbReference type="NCBI Taxonomy" id="944288"/>
    <lineage>
        <taxon>Eukaryota</taxon>
        <taxon>Fungi</taxon>
        <taxon>Dikarya</taxon>
        <taxon>Basidiomycota</taxon>
        <taxon>Agaricomycotina</taxon>
        <taxon>Agaricomycetes</taxon>
        <taxon>Agaricomycetidae</taxon>
        <taxon>Amylocorticiales</taxon>
        <taxon>Amylocorticiaceae</taxon>
        <taxon>Plicatura</taxon>
        <taxon>Plicaturopsis crispa</taxon>
    </lineage>
</organism>
<dbReference type="InterPro" id="IPR017884">
    <property type="entry name" value="SANT_dom"/>
</dbReference>
<feature type="domain" description="SANT" evidence="2">
    <location>
        <begin position="214"/>
        <end position="241"/>
    </location>
</feature>
<keyword evidence="4" id="KW-1185">Reference proteome</keyword>
<feature type="region of interest" description="Disordered" evidence="1">
    <location>
        <begin position="119"/>
        <end position="140"/>
    </location>
</feature>
<evidence type="ECO:0000313" key="4">
    <source>
        <dbReference type="Proteomes" id="UP000053263"/>
    </source>
</evidence>
<dbReference type="GO" id="GO:0034967">
    <property type="term" value="C:Set3 complex"/>
    <property type="evidence" value="ECO:0007669"/>
    <property type="project" value="TreeGrafter"/>
</dbReference>
<dbReference type="PROSITE" id="PS51293">
    <property type="entry name" value="SANT"/>
    <property type="match status" value="1"/>
</dbReference>
<evidence type="ECO:0000259" key="2">
    <source>
        <dbReference type="PROSITE" id="PS51293"/>
    </source>
</evidence>
<dbReference type="GO" id="GO:0006357">
    <property type="term" value="P:regulation of transcription by RNA polymerase II"/>
    <property type="evidence" value="ECO:0007669"/>
    <property type="project" value="TreeGrafter"/>
</dbReference>
<dbReference type="Gene3D" id="1.10.10.60">
    <property type="entry name" value="Homeodomain-like"/>
    <property type="match status" value="1"/>
</dbReference>
<dbReference type="AlphaFoldDB" id="A0A0C9T4Q7"/>
<gene>
    <name evidence="3" type="ORF">PLICRDRAFT_79015</name>
</gene>
<reference evidence="3 4" key="1">
    <citation type="submission" date="2014-06" db="EMBL/GenBank/DDBJ databases">
        <title>Evolutionary Origins and Diversification of the Mycorrhizal Mutualists.</title>
        <authorList>
            <consortium name="DOE Joint Genome Institute"/>
            <consortium name="Mycorrhizal Genomics Consortium"/>
            <person name="Kohler A."/>
            <person name="Kuo A."/>
            <person name="Nagy L.G."/>
            <person name="Floudas D."/>
            <person name="Copeland A."/>
            <person name="Barry K.W."/>
            <person name="Cichocki N."/>
            <person name="Veneault-Fourrey C."/>
            <person name="LaButti K."/>
            <person name="Lindquist E.A."/>
            <person name="Lipzen A."/>
            <person name="Lundell T."/>
            <person name="Morin E."/>
            <person name="Murat C."/>
            <person name="Riley R."/>
            <person name="Ohm R."/>
            <person name="Sun H."/>
            <person name="Tunlid A."/>
            <person name="Henrissat B."/>
            <person name="Grigoriev I.V."/>
            <person name="Hibbett D.S."/>
            <person name="Martin F."/>
        </authorList>
    </citation>
    <scope>NUCLEOTIDE SEQUENCE [LARGE SCALE GENOMIC DNA]</scope>
    <source>
        <strain evidence="3 4">FD-325 SS-3</strain>
    </source>
</reference>
<protein>
    <recommendedName>
        <fullName evidence="2">SANT domain-containing protein</fullName>
    </recommendedName>
</protein>
<evidence type="ECO:0000256" key="1">
    <source>
        <dbReference type="SAM" id="MobiDB-lite"/>
    </source>
</evidence>
<dbReference type="OrthoDB" id="10258692at2759"/>
<evidence type="ECO:0000313" key="3">
    <source>
        <dbReference type="EMBL" id="KII84279.1"/>
    </source>
</evidence>
<dbReference type="PANTHER" id="PTHR13992:SF39">
    <property type="entry name" value="SMRTER, ISOFORM G"/>
    <property type="match status" value="1"/>
</dbReference>
<accession>A0A0C9T4Q7</accession>
<feature type="compositionally biased region" description="Low complexity" evidence="1">
    <location>
        <begin position="131"/>
        <end position="140"/>
    </location>
</feature>
<dbReference type="HOGENOM" id="CLU_1086316_0_0_1"/>
<dbReference type="InterPro" id="IPR051571">
    <property type="entry name" value="N-CoR_corepressor"/>
</dbReference>
<dbReference type="PANTHER" id="PTHR13992">
    <property type="entry name" value="NUCLEAR RECEPTOR CO-REPRESSOR RELATED NCOR"/>
    <property type="match status" value="1"/>
</dbReference>
<proteinExistence type="predicted"/>
<dbReference type="EMBL" id="KN832571">
    <property type="protein sequence ID" value="KII84279.1"/>
    <property type="molecule type" value="Genomic_DNA"/>
</dbReference>
<sequence length="241" mass="27180">MADAKSTADALRIVVMTRMHCDRQTYNHRVDPVLEDNIRIAPCVLPPDEPCATQLVEEVIKGKPFRDSCEAFASARSRVAVQLRMQNDNLAAKVNRLRREYLDRHEKWQTYCARLDGGKDKKSLTPEETVPTPASGRTTRRSAAALGDAVPDFELDQVIASLGNDELFDPEQLAKRNVAKIPDMISVTEGSTHCRFDDTNNIVDDPHTFYAPDTGIDDWTETEKELFVEHFATYPKQFGLI</sequence>
<feature type="non-terminal residue" evidence="3">
    <location>
        <position position="241"/>
    </location>
</feature>
<name>A0A0C9T4Q7_PLICR</name>